<feature type="domain" description="Lon proteolytic" evidence="3">
    <location>
        <begin position="287"/>
        <end position="484"/>
    </location>
</feature>
<sequence length="529" mass="59500">MLLKASESELFFDLLKQSVKTNLAISDLGYSYHFSDNKIILTKAKSKQDNFAVQDSCLSATIVDMEKLFGCVRQPENNPIKLQAGLVHHANGGVLILGLRSLLAQPVVWTKLKQMVVSQIFEWFSADDSHPLPLSIPTMPLDLRIILVGDRLSLAELQEFEPEFYSSSIYAEFESELSITDSQQFNAWMNYLQFISHQLALPKIAKSAFATIYKQATRYTGDQYYLPLSIEWIQSLLLNSSYFIENGEIDASAVCKAFEQKTWRENYLTERFHDEFFTNQIVIDTKTQVVGQINGLSVIEYPGYPKAIGEPTRLSCLVHFGDGELIDIERKTDLAGNIHSKGMMIMQAFIMSEFAINHQLPFSTSLVFEQSYNEIDGDSASLAGMCALISALSNQPIDQQLAVTGSVDQFGHVQSIGGVNEKIEGFFAVCQHQGLTGQQGVIIPASNQRHLSLSDEVIDAISSYKFSIWTVEHVADALYLLTGIPYKDENNISLYKLIHARMQSILMQDRKHEGWLSRWKKIAKSTNTQ</sequence>
<evidence type="ECO:0000259" key="3">
    <source>
        <dbReference type="PROSITE" id="PS51786"/>
    </source>
</evidence>
<dbReference type="InterPro" id="IPR027417">
    <property type="entry name" value="P-loop_NTPase"/>
</dbReference>
<dbReference type="InterPro" id="IPR027065">
    <property type="entry name" value="Lon_Prtase"/>
</dbReference>
<dbReference type="GO" id="GO:0004176">
    <property type="term" value="F:ATP-dependent peptidase activity"/>
    <property type="evidence" value="ECO:0007669"/>
    <property type="project" value="UniProtKB-UniRule"/>
</dbReference>
<dbReference type="GO" id="GO:0004252">
    <property type="term" value="F:serine-type endopeptidase activity"/>
    <property type="evidence" value="ECO:0007669"/>
    <property type="project" value="UniProtKB-UniRule"/>
</dbReference>
<dbReference type="InterPro" id="IPR008269">
    <property type="entry name" value="Lon_proteolytic"/>
</dbReference>
<protein>
    <recommendedName>
        <fullName evidence="2">endopeptidase La</fullName>
        <ecNumber evidence="2">3.4.21.53</ecNumber>
    </recommendedName>
</protein>
<dbReference type="PROSITE" id="PS51786">
    <property type="entry name" value="LON_PROTEOLYTIC"/>
    <property type="match status" value="1"/>
</dbReference>
<dbReference type="SUPFAM" id="SSF54211">
    <property type="entry name" value="Ribosomal protein S5 domain 2-like"/>
    <property type="match status" value="1"/>
</dbReference>
<dbReference type="Pfam" id="PF05362">
    <property type="entry name" value="Lon_C"/>
    <property type="match status" value="1"/>
</dbReference>
<keyword evidence="2" id="KW-0378">Hydrolase</keyword>
<name>A0A2V4DZC6_9GAMM</name>
<dbReference type="Proteomes" id="UP000247483">
    <property type="component" value="Unassembled WGS sequence"/>
</dbReference>
<keyword evidence="1 2" id="KW-0645">Protease</keyword>
<accession>A0A2V4DZC6</accession>
<dbReference type="EMBL" id="QGLP01000004">
    <property type="protein sequence ID" value="PXZ06252.1"/>
    <property type="molecule type" value="Genomic_DNA"/>
</dbReference>
<dbReference type="GO" id="GO:0030163">
    <property type="term" value="P:protein catabolic process"/>
    <property type="evidence" value="ECO:0007669"/>
    <property type="project" value="InterPro"/>
</dbReference>
<dbReference type="Pfam" id="PF13654">
    <property type="entry name" value="AAA_32"/>
    <property type="match status" value="1"/>
</dbReference>
<evidence type="ECO:0000256" key="2">
    <source>
        <dbReference type="PROSITE-ProRule" id="PRU01122"/>
    </source>
</evidence>
<reference evidence="4 5" key="1">
    <citation type="submission" date="2018-05" db="EMBL/GenBank/DDBJ databases">
        <title>Reference genomes for bee gut microbiota database.</title>
        <authorList>
            <person name="Ellegaard K.M."/>
        </authorList>
    </citation>
    <scope>NUCLEOTIDE SEQUENCE [LARGE SCALE GENOMIC DNA]</scope>
    <source>
        <strain evidence="4 5">ESL0177</strain>
    </source>
</reference>
<dbReference type="Gene3D" id="3.40.50.300">
    <property type="entry name" value="P-loop containing nucleotide triphosphate hydrolases"/>
    <property type="match status" value="1"/>
</dbReference>
<dbReference type="InterPro" id="IPR041699">
    <property type="entry name" value="AAA_32"/>
</dbReference>
<evidence type="ECO:0000313" key="4">
    <source>
        <dbReference type="EMBL" id="PXZ06252.1"/>
    </source>
</evidence>
<feature type="active site" evidence="2">
    <location>
        <position position="379"/>
    </location>
</feature>
<comment type="caution">
    <text evidence="4">The sequence shown here is derived from an EMBL/GenBank/DDBJ whole genome shotgun (WGS) entry which is preliminary data.</text>
</comment>
<dbReference type="PANTHER" id="PTHR10046">
    <property type="entry name" value="ATP DEPENDENT LON PROTEASE FAMILY MEMBER"/>
    <property type="match status" value="1"/>
</dbReference>
<proteinExistence type="inferred from homology"/>
<dbReference type="GO" id="GO:0005524">
    <property type="term" value="F:ATP binding"/>
    <property type="evidence" value="ECO:0007669"/>
    <property type="project" value="InterPro"/>
</dbReference>
<dbReference type="AlphaFoldDB" id="A0A2V4DZC6"/>
<gene>
    <name evidence="4" type="ORF">DKK79_04825</name>
</gene>
<dbReference type="InterPro" id="IPR020568">
    <property type="entry name" value="Ribosomal_Su5_D2-typ_SF"/>
</dbReference>
<dbReference type="InterPro" id="IPR014721">
    <property type="entry name" value="Ribsml_uS5_D2-typ_fold_subgr"/>
</dbReference>
<organism evidence="4 5">
    <name type="scientific">Gilliamella apicola</name>
    <dbReference type="NCBI Taxonomy" id="1196095"/>
    <lineage>
        <taxon>Bacteria</taxon>
        <taxon>Pseudomonadati</taxon>
        <taxon>Pseudomonadota</taxon>
        <taxon>Gammaproteobacteria</taxon>
        <taxon>Orbales</taxon>
        <taxon>Orbaceae</taxon>
        <taxon>Gilliamella</taxon>
    </lineage>
</organism>
<dbReference type="EC" id="3.4.21.53" evidence="2"/>
<evidence type="ECO:0000256" key="1">
    <source>
        <dbReference type="ARBA" id="ARBA00022670"/>
    </source>
</evidence>
<comment type="catalytic activity">
    <reaction evidence="2">
        <text>Hydrolysis of proteins in presence of ATP.</text>
        <dbReference type="EC" id="3.4.21.53"/>
    </reaction>
</comment>
<keyword evidence="2" id="KW-0720">Serine protease</keyword>
<feature type="active site" evidence="2">
    <location>
        <position position="422"/>
    </location>
</feature>
<dbReference type="Gene3D" id="3.30.230.10">
    <property type="match status" value="1"/>
</dbReference>
<dbReference type="PRINTS" id="PR00830">
    <property type="entry name" value="ENDOLAPTASE"/>
</dbReference>
<dbReference type="GO" id="GO:0006508">
    <property type="term" value="P:proteolysis"/>
    <property type="evidence" value="ECO:0007669"/>
    <property type="project" value="UniProtKB-KW"/>
</dbReference>
<comment type="similarity">
    <text evidence="2">Belongs to the peptidase S16 family.</text>
</comment>
<evidence type="ECO:0000313" key="5">
    <source>
        <dbReference type="Proteomes" id="UP000247483"/>
    </source>
</evidence>